<reference evidence="2" key="2">
    <citation type="submission" date="2016-05" db="EMBL/GenBank/DDBJ databases">
        <title>Comparative analysis highlights variable genome content of wheat rusts and divergence of the mating loci.</title>
        <authorList>
            <person name="Cuomo C.A."/>
            <person name="Bakkeren G."/>
            <person name="Szabo L."/>
            <person name="Khalil H."/>
            <person name="Joly D."/>
            <person name="Goldberg J."/>
            <person name="Young S."/>
            <person name="Zeng Q."/>
            <person name="Fellers J."/>
        </authorList>
    </citation>
    <scope>NUCLEOTIDE SEQUENCE [LARGE SCALE GENOMIC DNA]</scope>
    <source>
        <strain evidence="2">1-1 BBBD Race 1</strain>
    </source>
</reference>
<dbReference type="VEuPathDB" id="FungiDB:PTTG_27125"/>
<protein>
    <submittedName>
        <fullName evidence="2 3">Uncharacterized protein</fullName>
    </submittedName>
</protein>
<feature type="compositionally biased region" description="Polar residues" evidence="1">
    <location>
        <begin position="131"/>
        <end position="143"/>
    </location>
</feature>
<dbReference type="AlphaFoldDB" id="A0A180GMX6"/>
<reference evidence="2" key="1">
    <citation type="submission" date="2009-11" db="EMBL/GenBank/DDBJ databases">
        <authorList>
            <consortium name="The Broad Institute Genome Sequencing Platform"/>
            <person name="Ward D."/>
            <person name="Feldgarden M."/>
            <person name="Earl A."/>
            <person name="Young S.K."/>
            <person name="Zeng Q."/>
            <person name="Koehrsen M."/>
            <person name="Alvarado L."/>
            <person name="Berlin A."/>
            <person name="Bochicchio J."/>
            <person name="Borenstein D."/>
            <person name="Chapman S.B."/>
            <person name="Chen Z."/>
            <person name="Engels R."/>
            <person name="Freedman E."/>
            <person name="Gellesch M."/>
            <person name="Goldberg J."/>
            <person name="Griggs A."/>
            <person name="Gujja S."/>
            <person name="Heilman E."/>
            <person name="Heiman D."/>
            <person name="Hepburn T."/>
            <person name="Howarth C."/>
            <person name="Jen D."/>
            <person name="Larson L."/>
            <person name="Lewis B."/>
            <person name="Mehta T."/>
            <person name="Park D."/>
            <person name="Pearson M."/>
            <person name="Roberts A."/>
            <person name="Saif S."/>
            <person name="Shea T."/>
            <person name="Shenoy N."/>
            <person name="Sisk P."/>
            <person name="Stolte C."/>
            <person name="Sykes S."/>
            <person name="Thomson T."/>
            <person name="Walk T."/>
            <person name="White J."/>
            <person name="Yandava C."/>
            <person name="Izard J."/>
            <person name="Baranova O.V."/>
            <person name="Blanton J.M."/>
            <person name="Tanner A.C."/>
            <person name="Dewhirst F.E."/>
            <person name="Haas B."/>
            <person name="Nusbaum C."/>
            <person name="Birren B."/>
        </authorList>
    </citation>
    <scope>NUCLEOTIDE SEQUENCE [LARGE SCALE GENOMIC DNA]</scope>
    <source>
        <strain evidence="2">1-1 BBBD Race 1</strain>
    </source>
</reference>
<organism evidence="2">
    <name type="scientific">Puccinia triticina (isolate 1-1 / race 1 (BBBD))</name>
    <name type="common">Brown leaf rust fungus</name>
    <dbReference type="NCBI Taxonomy" id="630390"/>
    <lineage>
        <taxon>Eukaryota</taxon>
        <taxon>Fungi</taxon>
        <taxon>Dikarya</taxon>
        <taxon>Basidiomycota</taxon>
        <taxon>Pucciniomycotina</taxon>
        <taxon>Pucciniomycetes</taxon>
        <taxon>Pucciniales</taxon>
        <taxon>Pucciniaceae</taxon>
        <taxon>Puccinia</taxon>
    </lineage>
</organism>
<gene>
    <name evidence="2" type="ORF">PTTG_27125</name>
</gene>
<proteinExistence type="predicted"/>
<feature type="region of interest" description="Disordered" evidence="1">
    <location>
        <begin position="123"/>
        <end position="143"/>
    </location>
</feature>
<dbReference type="EnsemblFungi" id="PTTG_27125-t43_1">
    <property type="protein sequence ID" value="PTTG_27125-t43_1-p1"/>
    <property type="gene ID" value="PTTG_27125"/>
</dbReference>
<reference evidence="3" key="4">
    <citation type="submission" date="2025-05" db="UniProtKB">
        <authorList>
            <consortium name="EnsemblFungi"/>
        </authorList>
    </citation>
    <scope>IDENTIFICATION</scope>
    <source>
        <strain evidence="3">isolate 1-1 / race 1 (BBBD)</strain>
    </source>
</reference>
<evidence type="ECO:0000313" key="4">
    <source>
        <dbReference type="Proteomes" id="UP000005240"/>
    </source>
</evidence>
<accession>A0A180GMX6</accession>
<name>A0A180GMX6_PUCT1</name>
<feature type="region of interest" description="Disordered" evidence="1">
    <location>
        <begin position="37"/>
        <end position="86"/>
    </location>
</feature>
<reference evidence="3 4" key="3">
    <citation type="journal article" date="2017" name="G3 (Bethesda)">
        <title>Comparative analysis highlights variable genome content of wheat rusts and divergence of the mating loci.</title>
        <authorList>
            <person name="Cuomo C.A."/>
            <person name="Bakkeren G."/>
            <person name="Khalil H.B."/>
            <person name="Panwar V."/>
            <person name="Joly D."/>
            <person name="Linning R."/>
            <person name="Sakthikumar S."/>
            <person name="Song X."/>
            <person name="Adiconis X."/>
            <person name="Fan L."/>
            <person name="Goldberg J.M."/>
            <person name="Levin J.Z."/>
            <person name="Young S."/>
            <person name="Zeng Q."/>
            <person name="Anikster Y."/>
            <person name="Bruce M."/>
            <person name="Wang M."/>
            <person name="Yin C."/>
            <person name="McCallum B."/>
            <person name="Szabo L.J."/>
            <person name="Hulbert S."/>
            <person name="Chen X."/>
            <person name="Fellers J.P."/>
        </authorList>
    </citation>
    <scope>NUCLEOTIDE SEQUENCE</scope>
    <source>
        <strain evidence="4">Isolate 1-1 / race 1 (BBBD)</strain>
        <strain evidence="3">isolate 1-1 / race 1 (BBBD)</strain>
    </source>
</reference>
<dbReference type="EMBL" id="ADAS02000044">
    <property type="protein sequence ID" value="OAV94025.1"/>
    <property type="molecule type" value="Genomic_DNA"/>
</dbReference>
<dbReference type="Proteomes" id="UP000005240">
    <property type="component" value="Unassembled WGS sequence"/>
</dbReference>
<evidence type="ECO:0000313" key="2">
    <source>
        <dbReference type="EMBL" id="OAV94025.1"/>
    </source>
</evidence>
<keyword evidence="4" id="KW-1185">Reference proteome</keyword>
<sequence>MLAAVTIRGMYVPAGTRAASAASDINHAAGAKVQESGLLAGNLRKSDTPPVIPEPKQISREVESVQPEENVLQGPPSKPAGQAPKNTARNIFTQALRALQNKLKQLAEVIANIFGGFRKSEDKVQEKTTHHISSNTIPSNDCF</sequence>
<evidence type="ECO:0000313" key="3">
    <source>
        <dbReference type="EnsemblFungi" id="PTTG_27125-t43_1-p1"/>
    </source>
</evidence>
<evidence type="ECO:0000256" key="1">
    <source>
        <dbReference type="SAM" id="MobiDB-lite"/>
    </source>
</evidence>